<feature type="region of interest" description="Disordered" evidence="1">
    <location>
        <begin position="12"/>
        <end position="42"/>
    </location>
</feature>
<feature type="region of interest" description="Disordered" evidence="1">
    <location>
        <begin position="54"/>
        <end position="80"/>
    </location>
</feature>
<reference evidence="2" key="1">
    <citation type="journal article" date="2010" name="Science">
        <title>Plasticity of animal genome architecture unmasked by rapid evolution of a pelagic tunicate.</title>
        <authorList>
            <person name="Denoeud F."/>
            <person name="Henriet S."/>
            <person name="Mungpakdee S."/>
            <person name="Aury J.M."/>
            <person name="Da Silva C."/>
            <person name="Brinkmann H."/>
            <person name="Mikhaleva J."/>
            <person name="Olsen L.C."/>
            <person name="Jubin C."/>
            <person name="Canestro C."/>
            <person name="Bouquet J.M."/>
            <person name="Danks G."/>
            <person name="Poulain J."/>
            <person name="Campsteijn C."/>
            <person name="Adamski M."/>
            <person name="Cross I."/>
            <person name="Yadetie F."/>
            <person name="Muffato M."/>
            <person name="Louis A."/>
            <person name="Butcher S."/>
            <person name="Tsagkogeorga G."/>
            <person name="Konrad A."/>
            <person name="Singh S."/>
            <person name="Jensen M.F."/>
            <person name="Cong E.H."/>
            <person name="Eikeseth-Otteraa H."/>
            <person name="Noel B."/>
            <person name="Anthouard V."/>
            <person name="Porcel B.M."/>
            <person name="Kachouri-Lafond R."/>
            <person name="Nishino A."/>
            <person name="Ugolini M."/>
            <person name="Chourrout P."/>
            <person name="Nishida H."/>
            <person name="Aasland R."/>
            <person name="Huzurbazar S."/>
            <person name="Westhof E."/>
            <person name="Delsuc F."/>
            <person name="Lehrach H."/>
            <person name="Reinhardt R."/>
            <person name="Weissenbach J."/>
            <person name="Roy S.W."/>
            <person name="Artiguenave F."/>
            <person name="Postlethwait J.H."/>
            <person name="Manak J.R."/>
            <person name="Thompson E.M."/>
            <person name="Jaillon O."/>
            <person name="Du Pasquier L."/>
            <person name="Boudinot P."/>
            <person name="Liberles D.A."/>
            <person name="Volff J.N."/>
            <person name="Philippe H."/>
            <person name="Lenhard B."/>
            <person name="Roest Crollius H."/>
            <person name="Wincker P."/>
            <person name="Chourrout D."/>
        </authorList>
    </citation>
    <scope>NUCLEOTIDE SEQUENCE [LARGE SCALE GENOMIC DNA]</scope>
</reference>
<dbReference type="AlphaFoldDB" id="E4Z4A4"/>
<name>E4Z4A4_OIKDI</name>
<feature type="compositionally biased region" description="Gly residues" evidence="1">
    <location>
        <begin position="14"/>
        <end position="30"/>
    </location>
</feature>
<dbReference type="EMBL" id="FN657251">
    <property type="protein sequence ID" value="CBY42532.1"/>
    <property type="molecule type" value="Genomic_DNA"/>
</dbReference>
<organism evidence="2">
    <name type="scientific">Oikopleura dioica</name>
    <name type="common">Tunicate</name>
    <dbReference type="NCBI Taxonomy" id="34765"/>
    <lineage>
        <taxon>Eukaryota</taxon>
        <taxon>Metazoa</taxon>
        <taxon>Chordata</taxon>
        <taxon>Tunicata</taxon>
        <taxon>Appendicularia</taxon>
        <taxon>Copelata</taxon>
        <taxon>Oikopleuridae</taxon>
        <taxon>Oikopleura</taxon>
    </lineage>
</organism>
<feature type="non-terminal residue" evidence="2">
    <location>
        <position position="1"/>
    </location>
</feature>
<sequence length="80" mass="8423">IIMFSFRVELKHGPGSGGTRGPSGVRGGGVSKCSHSNAATGARVPALSKEWAQPRKDHLPEHLALQSKSGKLLNDNYGSQ</sequence>
<dbReference type="Proteomes" id="UP000011014">
    <property type="component" value="Unassembled WGS sequence"/>
</dbReference>
<evidence type="ECO:0000313" key="2">
    <source>
        <dbReference type="EMBL" id="CBY42532.1"/>
    </source>
</evidence>
<proteinExistence type="predicted"/>
<protein>
    <submittedName>
        <fullName evidence="2">Uncharacterized protein</fullName>
    </submittedName>
</protein>
<evidence type="ECO:0000256" key="1">
    <source>
        <dbReference type="SAM" id="MobiDB-lite"/>
    </source>
</evidence>
<accession>E4Z4A4</accession>
<gene>
    <name evidence="2" type="ORF">GSOID_T00026231001</name>
</gene>